<feature type="non-terminal residue" evidence="2">
    <location>
        <position position="236"/>
    </location>
</feature>
<dbReference type="AlphaFoldDB" id="X0XC63"/>
<dbReference type="GO" id="GO:0005794">
    <property type="term" value="C:Golgi apparatus"/>
    <property type="evidence" value="ECO:0007669"/>
    <property type="project" value="TreeGrafter"/>
</dbReference>
<name>X0XC63_9ZZZZ</name>
<gene>
    <name evidence="2" type="ORF">S01H1_65078</name>
</gene>
<sequence>MNFNVVSGLPRSGSTLFCNILNQNPRFFASSTSNLIYMTNSIITSWSSSLEMKNLLGIEKEKTEKRMQDSLRQFVDGWYRVEGKDIIFDKSRGWTLNYLMLQSLFPDSKLLVMVRDIRNVFSSIEKQYRKNPLLDDVASSIGKTVYHRADHMFSPEGLIGSSIVGIEDLIRRRKSQNILFVFYEELSVHPEESMRKVYDFLEEDYFPHNFENVVNTAVDPDSFFLNKFPHDGSGKV</sequence>
<reference evidence="2" key="1">
    <citation type="journal article" date="2014" name="Front. Microbiol.">
        <title>High frequency of phylogenetically diverse reductive dehalogenase-homologous genes in deep subseafloor sedimentary metagenomes.</title>
        <authorList>
            <person name="Kawai M."/>
            <person name="Futagami T."/>
            <person name="Toyoda A."/>
            <person name="Takaki Y."/>
            <person name="Nishi S."/>
            <person name="Hori S."/>
            <person name="Arai W."/>
            <person name="Tsubouchi T."/>
            <person name="Morono Y."/>
            <person name="Uchiyama I."/>
            <person name="Ito T."/>
            <person name="Fujiyama A."/>
            <person name="Inagaki F."/>
            <person name="Takami H."/>
        </authorList>
    </citation>
    <scope>NUCLEOTIDE SEQUENCE</scope>
    <source>
        <strain evidence="2">Expedition CK06-06</strain>
    </source>
</reference>
<proteinExistence type="predicted"/>
<protein>
    <recommendedName>
        <fullName evidence="3">Sulfotransferase domain-containing protein</fullName>
    </recommendedName>
</protein>
<evidence type="ECO:0000256" key="1">
    <source>
        <dbReference type="ARBA" id="ARBA00022679"/>
    </source>
</evidence>
<dbReference type="SUPFAM" id="SSF52540">
    <property type="entry name" value="P-loop containing nucleoside triphosphate hydrolases"/>
    <property type="match status" value="1"/>
</dbReference>
<evidence type="ECO:0000313" key="2">
    <source>
        <dbReference type="EMBL" id="GAG34263.1"/>
    </source>
</evidence>
<keyword evidence="1" id="KW-0808">Transferase</keyword>
<dbReference type="Gene3D" id="3.40.50.300">
    <property type="entry name" value="P-loop containing nucleotide triphosphate hydrolases"/>
    <property type="match status" value="1"/>
</dbReference>
<dbReference type="PANTHER" id="PTHR12788">
    <property type="entry name" value="PROTEIN-TYROSINE SULFOTRANSFERASE 2"/>
    <property type="match status" value="1"/>
</dbReference>
<dbReference type="InterPro" id="IPR027417">
    <property type="entry name" value="P-loop_NTPase"/>
</dbReference>
<dbReference type="GO" id="GO:0008476">
    <property type="term" value="F:protein-tyrosine sulfotransferase activity"/>
    <property type="evidence" value="ECO:0007669"/>
    <property type="project" value="InterPro"/>
</dbReference>
<comment type="caution">
    <text evidence="2">The sequence shown here is derived from an EMBL/GenBank/DDBJ whole genome shotgun (WGS) entry which is preliminary data.</text>
</comment>
<dbReference type="Pfam" id="PF13469">
    <property type="entry name" value="Sulfotransfer_3"/>
    <property type="match status" value="1"/>
</dbReference>
<dbReference type="PANTHER" id="PTHR12788:SF10">
    <property type="entry name" value="PROTEIN-TYROSINE SULFOTRANSFERASE"/>
    <property type="match status" value="1"/>
</dbReference>
<evidence type="ECO:0008006" key="3">
    <source>
        <dbReference type="Google" id="ProtNLM"/>
    </source>
</evidence>
<accession>X0XC63</accession>
<dbReference type="InterPro" id="IPR026634">
    <property type="entry name" value="TPST-like"/>
</dbReference>
<dbReference type="EMBL" id="BARS01042940">
    <property type="protein sequence ID" value="GAG34263.1"/>
    <property type="molecule type" value="Genomic_DNA"/>
</dbReference>
<organism evidence="2">
    <name type="scientific">marine sediment metagenome</name>
    <dbReference type="NCBI Taxonomy" id="412755"/>
    <lineage>
        <taxon>unclassified sequences</taxon>
        <taxon>metagenomes</taxon>
        <taxon>ecological metagenomes</taxon>
    </lineage>
</organism>